<dbReference type="SUPFAM" id="SSF55781">
    <property type="entry name" value="GAF domain-like"/>
    <property type="match status" value="1"/>
</dbReference>
<dbReference type="AlphaFoldDB" id="A0A3L6ZY00"/>
<dbReference type="InterPro" id="IPR050707">
    <property type="entry name" value="HTH_MetabolicPath_Reg"/>
</dbReference>
<dbReference type="Gene3D" id="3.30.450.40">
    <property type="match status" value="1"/>
</dbReference>
<dbReference type="PANTHER" id="PTHR30136">
    <property type="entry name" value="HELIX-TURN-HELIX TRANSCRIPTIONAL REGULATOR, ICLR FAMILY"/>
    <property type="match status" value="1"/>
</dbReference>
<feature type="domain" description="HTH iclR-type" evidence="4">
    <location>
        <begin position="11"/>
        <end position="74"/>
    </location>
</feature>
<evidence type="ECO:0000256" key="2">
    <source>
        <dbReference type="ARBA" id="ARBA00023125"/>
    </source>
</evidence>
<dbReference type="GO" id="GO:0003700">
    <property type="term" value="F:DNA-binding transcription factor activity"/>
    <property type="evidence" value="ECO:0007669"/>
    <property type="project" value="TreeGrafter"/>
</dbReference>
<gene>
    <name evidence="6" type="ORF">D9R14_20920</name>
</gene>
<reference evidence="6 7" key="1">
    <citation type="submission" date="2018-10" db="EMBL/GenBank/DDBJ databases">
        <title>Xanthobacter tagetidis genome sequencing and assembly.</title>
        <authorList>
            <person name="Maclea K.S."/>
            <person name="Goen A.E."/>
            <person name="Fatima S.A."/>
        </authorList>
    </citation>
    <scope>NUCLEOTIDE SEQUENCE [LARGE SCALE GENOMIC DNA]</scope>
    <source>
        <strain evidence="6 7">ATCC 700314</strain>
    </source>
</reference>
<dbReference type="InterPro" id="IPR029016">
    <property type="entry name" value="GAF-like_dom_sf"/>
</dbReference>
<evidence type="ECO:0000256" key="1">
    <source>
        <dbReference type="ARBA" id="ARBA00023015"/>
    </source>
</evidence>
<dbReference type="Pfam" id="PF01614">
    <property type="entry name" value="IclR_C"/>
    <property type="match status" value="1"/>
</dbReference>
<dbReference type="SMART" id="SM00346">
    <property type="entry name" value="HTH_ICLR"/>
    <property type="match status" value="1"/>
</dbReference>
<dbReference type="PROSITE" id="PS51078">
    <property type="entry name" value="ICLR_ED"/>
    <property type="match status" value="1"/>
</dbReference>
<keyword evidence="3" id="KW-0804">Transcription</keyword>
<proteinExistence type="predicted"/>
<comment type="caution">
    <text evidence="6">The sequence shown here is derived from an EMBL/GenBank/DDBJ whole genome shotgun (WGS) entry which is preliminary data.</text>
</comment>
<sequence length="266" mass="27751">MGSEAGDAAGVQSIRRAAAVLRALAQRAQSGARMVDITRETRLNHATAHRILQGLIVEGLASQNPATRRYHLGATIFELGLLAEPRLALSEMAGQAVEFLAERTGDTVFAAVRAGSDALCIKRQAGSFPIKAFTIDVGARLPLGVGAGGLAMLAALPEEEARSIMDDNIPRLDGLGTLPPGDLWRLVEEARGRGYAVNVNRAPGVVAIGVAVHNLDGGLAGSLSVAAIESRLPPERVEQVARLLRAEARKIEKSPQPSKGGPAAAS</sequence>
<dbReference type="EMBL" id="RCTF01000024">
    <property type="protein sequence ID" value="RLP72799.1"/>
    <property type="molecule type" value="Genomic_DNA"/>
</dbReference>
<keyword evidence="2" id="KW-0238">DNA-binding</keyword>
<keyword evidence="7" id="KW-1185">Reference proteome</keyword>
<dbReference type="SUPFAM" id="SSF46785">
    <property type="entry name" value="Winged helix' DNA-binding domain"/>
    <property type="match status" value="1"/>
</dbReference>
<dbReference type="GO" id="GO:0003677">
    <property type="term" value="F:DNA binding"/>
    <property type="evidence" value="ECO:0007669"/>
    <property type="project" value="UniProtKB-KW"/>
</dbReference>
<dbReference type="GO" id="GO:0045892">
    <property type="term" value="P:negative regulation of DNA-templated transcription"/>
    <property type="evidence" value="ECO:0007669"/>
    <property type="project" value="TreeGrafter"/>
</dbReference>
<dbReference type="OrthoDB" id="9807558at2"/>
<organism evidence="6 7">
    <name type="scientific">Xanthobacter tagetidis</name>
    <dbReference type="NCBI Taxonomy" id="60216"/>
    <lineage>
        <taxon>Bacteria</taxon>
        <taxon>Pseudomonadati</taxon>
        <taxon>Pseudomonadota</taxon>
        <taxon>Alphaproteobacteria</taxon>
        <taxon>Hyphomicrobiales</taxon>
        <taxon>Xanthobacteraceae</taxon>
        <taxon>Xanthobacter</taxon>
    </lineage>
</organism>
<dbReference type="RefSeq" id="WP_121625307.1">
    <property type="nucleotide sequence ID" value="NZ_JACIIW010000013.1"/>
</dbReference>
<dbReference type="PROSITE" id="PS51077">
    <property type="entry name" value="HTH_ICLR"/>
    <property type="match status" value="1"/>
</dbReference>
<evidence type="ECO:0000259" key="5">
    <source>
        <dbReference type="PROSITE" id="PS51078"/>
    </source>
</evidence>
<evidence type="ECO:0000313" key="7">
    <source>
        <dbReference type="Proteomes" id="UP000269692"/>
    </source>
</evidence>
<dbReference type="InterPro" id="IPR036388">
    <property type="entry name" value="WH-like_DNA-bd_sf"/>
</dbReference>
<feature type="domain" description="IclR-ED" evidence="5">
    <location>
        <begin position="75"/>
        <end position="257"/>
    </location>
</feature>
<dbReference type="Gene3D" id="1.10.10.10">
    <property type="entry name" value="Winged helix-like DNA-binding domain superfamily/Winged helix DNA-binding domain"/>
    <property type="match status" value="1"/>
</dbReference>
<evidence type="ECO:0000256" key="3">
    <source>
        <dbReference type="ARBA" id="ARBA00023163"/>
    </source>
</evidence>
<keyword evidence="1" id="KW-0805">Transcription regulation</keyword>
<evidence type="ECO:0000259" key="4">
    <source>
        <dbReference type="PROSITE" id="PS51077"/>
    </source>
</evidence>
<dbReference type="InterPro" id="IPR036390">
    <property type="entry name" value="WH_DNA-bd_sf"/>
</dbReference>
<name>A0A3L6ZY00_9HYPH</name>
<dbReference type="PANTHER" id="PTHR30136:SF39">
    <property type="entry name" value="TRANSCRIPTIONAL REGULATORY PROTEIN"/>
    <property type="match status" value="1"/>
</dbReference>
<dbReference type="Proteomes" id="UP000269692">
    <property type="component" value="Unassembled WGS sequence"/>
</dbReference>
<dbReference type="InterPro" id="IPR014757">
    <property type="entry name" value="Tscrpt_reg_IclR_C"/>
</dbReference>
<accession>A0A3L6ZY00</accession>
<dbReference type="Pfam" id="PF09339">
    <property type="entry name" value="HTH_IclR"/>
    <property type="match status" value="1"/>
</dbReference>
<protein>
    <submittedName>
        <fullName evidence="6">IclR family transcriptional regulator</fullName>
    </submittedName>
</protein>
<evidence type="ECO:0000313" key="6">
    <source>
        <dbReference type="EMBL" id="RLP72799.1"/>
    </source>
</evidence>
<dbReference type="InterPro" id="IPR005471">
    <property type="entry name" value="Tscrpt_reg_IclR_N"/>
</dbReference>